<dbReference type="AlphaFoldDB" id="R1F7Q1"/>
<comment type="caution">
    <text evidence="1">The sequence shown here is derived from an EMBL/GenBank/DDBJ whole genome shotgun (WGS) entry which is preliminary data.</text>
</comment>
<gene>
    <name evidence="1" type="ORF">G113_07093</name>
</gene>
<dbReference type="PATRIC" id="fig|1268236.3.peg.1409"/>
<keyword evidence="1" id="KW-0808">Transferase</keyword>
<proteinExistence type="predicted"/>
<dbReference type="Pfam" id="PF13489">
    <property type="entry name" value="Methyltransf_23"/>
    <property type="match status" value="1"/>
</dbReference>
<accession>R1F7Q1</accession>
<keyword evidence="1" id="KW-0489">Methyltransferase</keyword>
<dbReference type="GO" id="GO:0008168">
    <property type="term" value="F:methyltransferase activity"/>
    <property type="evidence" value="ECO:0007669"/>
    <property type="project" value="UniProtKB-KW"/>
</dbReference>
<evidence type="ECO:0000313" key="1">
    <source>
        <dbReference type="EMBL" id="EOD55767.1"/>
    </source>
</evidence>
<protein>
    <submittedName>
        <fullName evidence="1">Methyltransferase domain-containing protein</fullName>
    </submittedName>
</protein>
<sequence length="216" mass="24124">MELCLCPLCGGDRHYALPVACKLYGRCLDCALVFMAPVHRLDDAGEKAVYDGHHNEVDDPRYRAFLMRAFGQVLAQIPAPASGLDFGCGPGPALLAMGRESGYQMAGYDKFYADDPALLTRQYDFITSTEVIEHLAEPGAVLMQLWDCLKPGGLLVLQTQRVLSDERFRHWRYRHDPTHIVFFADASFHWLAQRLGAQLSLPHPDVAVLAKARIQP</sequence>
<dbReference type="Gene3D" id="3.40.50.150">
    <property type="entry name" value="Vaccinia Virus protein VP39"/>
    <property type="match status" value="1"/>
</dbReference>
<dbReference type="GO" id="GO:0032259">
    <property type="term" value="P:methylation"/>
    <property type="evidence" value="ECO:0007669"/>
    <property type="project" value="UniProtKB-KW"/>
</dbReference>
<dbReference type="Proteomes" id="UP000013526">
    <property type="component" value="Unassembled WGS sequence"/>
</dbReference>
<dbReference type="InterPro" id="IPR029063">
    <property type="entry name" value="SAM-dependent_MTases_sf"/>
</dbReference>
<organism evidence="1 2">
    <name type="scientific">Aeromonas molluscorum 848</name>
    <dbReference type="NCBI Taxonomy" id="1268236"/>
    <lineage>
        <taxon>Bacteria</taxon>
        <taxon>Pseudomonadati</taxon>
        <taxon>Pseudomonadota</taxon>
        <taxon>Gammaproteobacteria</taxon>
        <taxon>Aeromonadales</taxon>
        <taxon>Aeromonadaceae</taxon>
        <taxon>Aeromonas</taxon>
    </lineage>
</organism>
<name>R1F7Q1_9GAMM</name>
<evidence type="ECO:0000313" key="2">
    <source>
        <dbReference type="Proteomes" id="UP000013526"/>
    </source>
</evidence>
<reference evidence="1 2" key="1">
    <citation type="journal article" date="2013" name="Genome Announc.">
        <title>Draft Genome Sequence of Aeromonas molluscorum Strain 848TT, Isolated from Bivalve Molluscs.</title>
        <authorList>
            <person name="Spataro N."/>
            <person name="Farfan M."/>
            <person name="Albarral V."/>
            <person name="Sanglas A."/>
            <person name="Loren J.G."/>
            <person name="Fuste M.C."/>
            <person name="Bosch E."/>
        </authorList>
    </citation>
    <scope>NUCLEOTIDE SEQUENCE [LARGE SCALE GENOMIC DNA]</scope>
    <source>
        <strain evidence="1 2">848</strain>
    </source>
</reference>
<dbReference type="SUPFAM" id="SSF53335">
    <property type="entry name" value="S-adenosyl-L-methionine-dependent methyltransferases"/>
    <property type="match status" value="1"/>
</dbReference>
<keyword evidence="2" id="KW-1185">Reference proteome</keyword>
<dbReference type="EMBL" id="AQGQ01000031">
    <property type="protein sequence ID" value="EOD55767.1"/>
    <property type="molecule type" value="Genomic_DNA"/>
</dbReference>